<dbReference type="CDD" id="cd08161">
    <property type="entry name" value="SET"/>
    <property type="match status" value="1"/>
</dbReference>
<evidence type="ECO:0000313" key="2">
    <source>
        <dbReference type="EMBL" id="NHC37760.1"/>
    </source>
</evidence>
<gene>
    <name evidence="2" type="ORF">QH73_0024500</name>
</gene>
<dbReference type="Gene3D" id="2.170.270.10">
    <property type="entry name" value="SET domain"/>
    <property type="match status" value="1"/>
</dbReference>
<evidence type="ECO:0000313" key="3">
    <source>
        <dbReference type="Proteomes" id="UP000031532"/>
    </source>
</evidence>
<comment type="caution">
    <text evidence="2">The sequence shown here is derived from an EMBL/GenBank/DDBJ whole genome shotgun (WGS) entry which is preliminary data.</text>
</comment>
<dbReference type="Proteomes" id="UP000031532">
    <property type="component" value="Unassembled WGS sequence"/>
</dbReference>
<proteinExistence type="predicted"/>
<dbReference type="Pfam" id="PF00856">
    <property type="entry name" value="SET"/>
    <property type="match status" value="1"/>
</dbReference>
<dbReference type="RefSeq" id="WP_039713138.1">
    <property type="nucleotide sequence ID" value="NZ_JTJC03000011.1"/>
</dbReference>
<keyword evidence="3" id="KW-1185">Reference proteome</keyword>
<sequence length="202" mass="23772">MIHPDTELRLVNEIIGYGVFATRFIPQGTITWVVDELDRKIDEACVLSLDRLQQNHIFKYSFRDRNGDYILCWDIGRYMNHSFRANCISTAYDFEIAVRDIYPDEELTDDYACFNLDEPFECFPEPGFAKTKVMPDDFLLLYPEWDRKVADAMNYFNQVEQPLKQFISSKFIDKVNAVAAGKERLDSMLNCYYQRHQKLITA</sequence>
<dbReference type="PROSITE" id="PS50280">
    <property type="entry name" value="SET"/>
    <property type="match status" value="1"/>
</dbReference>
<dbReference type="InterPro" id="IPR001214">
    <property type="entry name" value="SET_dom"/>
</dbReference>
<dbReference type="SMART" id="SM00317">
    <property type="entry name" value="SET"/>
    <property type="match status" value="1"/>
</dbReference>
<dbReference type="OrthoDB" id="166979at2"/>
<accession>A0A9X5E9E4</accession>
<dbReference type="InterPro" id="IPR046341">
    <property type="entry name" value="SET_dom_sf"/>
</dbReference>
<dbReference type="SUPFAM" id="SSF82199">
    <property type="entry name" value="SET domain"/>
    <property type="match status" value="1"/>
</dbReference>
<organism evidence="2 3">
    <name type="scientific">Scytonema millei VB511283</name>
    <dbReference type="NCBI Taxonomy" id="1245923"/>
    <lineage>
        <taxon>Bacteria</taxon>
        <taxon>Bacillati</taxon>
        <taxon>Cyanobacteriota</taxon>
        <taxon>Cyanophyceae</taxon>
        <taxon>Nostocales</taxon>
        <taxon>Scytonemataceae</taxon>
        <taxon>Scytonema</taxon>
    </lineage>
</organism>
<protein>
    <submittedName>
        <fullName evidence="2">SET domain-containing protein</fullName>
    </submittedName>
</protein>
<reference evidence="2 3" key="1">
    <citation type="journal article" date="2015" name="Genome Announc.">
        <title>Draft Genome Sequence of the Terrestrial Cyanobacterium Scytonema millei VB511283, Isolated from Eastern India.</title>
        <authorList>
            <person name="Sen D."/>
            <person name="Chandrababunaidu M.M."/>
            <person name="Singh D."/>
            <person name="Sanghi N."/>
            <person name="Ghorai A."/>
            <person name="Mishra G.P."/>
            <person name="Madduluri M."/>
            <person name="Adhikary S.P."/>
            <person name="Tripathy S."/>
        </authorList>
    </citation>
    <scope>NUCLEOTIDE SEQUENCE [LARGE SCALE GENOMIC DNA]</scope>
    <source>
        <strain evidence="2 3">VB511283</strain>
    </source>
</reference>
<feature type="domain" description="SET" evidence="1">
    <location>
        <begin position="4"/>
        <end position="112"/>
    </location>
</feature>
<dbReference type="AlphaFoldDB" id="A0A9X5E9E4"/>
<name>A0A9X5E9E4_9CYAN</name>
<dbReference type="EMBL" id="JTJC03000011">
    <property type="protein sequence ID" value="NHC37760.1"/>
    <property type="molecule type" value="Genomic_DNA"/>
</dbReference>
<evidence type="ECO:0000259" key="1">
    <source>
        <dbReference type="PROSITE" id="PS50280"/>
    </source>
</evidence>